<dbReference type="InterPro" id="IPR007822">
    <property type="entry name" value="LANC-like"/>
</dbReference>
<dbReference type="Gene3D" id="1.50.10.10">
    <property type="match status" value="1"/>
</dbReference>
<dbReference type="GO" id="GO:0031179">
    <property type="term" value="P:peptide modification"/>
    <property type="evidence" value="ECO:0007669"/>
    <property type="project" value="InterPro"/>
</dbReference>
<dbReference type="GO" id="GO:0005975">
    <property type="term" value="P:carbohydrate metabolic process"/>
    <property type="evidence" value="ECO:0007669"/>
    <property type="project" value="InterPro"/>
</dbReference>
<proteinExistence type="predicted"/>
<keyword evidence="1" id="KW-0479">Metal-binding</keyword>
<evidence type="ECO:0000313" key="2">
    <source>
        <dbReference type="EMBL" id="SEH01487.1"/>
    </source>
</evidence>
<dbReference type="RefSeq" id="WP_235030819.1">
    <property type="nucleotide sequence ID" value="NZ_FNVT01000020.1"/>
</dbReference>
<name>A0A1H6EUE0_9ACTN</name>
<dbReference type="AlphaFoldDB" id="A0A1H6EUE0"/>
<evidence type="ECO:0000313" key="3">
    <source>
        <dbReference type="Proteomes" id="UP000236732"/>
    </source>
</evidence>
<dbReference type="InterPro" id="IPR012341">
    <property type="entry name" value="6hp_glycosidase-like_sf"/>
</dbReference>
<organism evidence="2 3">
    <name type="scientific">Nonomuraea solani</name>
    <dbReference type="NCBI Taxonomy" id="1144553"/>
    <lineage>
        <taxon>Bacteria</taxon>
        <taxon>Bacillati</taxon>
        <taxon>Actinomycetota</taxon>
        <taxon>Actinomycetes</taxon>
        <taxon>Streptosporangiales</taxon>
        <taxon>Streptosporangiaceae</taxon>
        <taxon>Nonomuraea</taxon>
    </lineage>
</organism>
<evidence type="ECO:0000256" key="1">
    <source>
        <dbReference type="PIRSR" id="PIRSR607822-1"/>
    </source>
</evidence>
<protein>
    <submittedName>
        <fullName evidence="2">Lanthionine synthetase C-like protein</fullName>
    </submittedName>
</protein>
<keyword evidence="3" id="KW-1185">Reference proteome</keyword>
<dbReference type="GO" id="GO:0046872">
    <property type="term" value="F:metal ion binding"/>
    <property type="evidence" value="ECO:0007669"/>
    <property type="project" value="UniProtKB-KW"/>
</dbReference>
<dbReference type="SUPFAM" id="SSF158745">
    <property type="entry name" value="LanC-like"/>
    <property type="match status" value="1"/>
</dbReference>
<sequence length="146" mass="15479">MSVDRARSPGERARTPLSAAIGAARWIRSAAADDGPSRHWRANPDAGARPALAPEPACLYTGAPGIVLFFLELAAATGDDGYLDDARAGVRYLASAWQGIKGIGFHHGLSGIAAAAWRDSWSCSSGCGRRRGGRRTWTSLTDWART</sequence>
<keyword evidence="1" id="KW-0862">Zinc</keyword>
<dbReference type="Pfam" id="PF05147">
    <property type="entry name" value="LANC_like"/>
    <property type="match status" value="1"/>
</dbReference>
<dbReference type="EMBL" id="FNVT01000020">
    <property type="protein sequence ID" value="SEH01487.1"/>
    <property type="molecule type" value="Genomic_DNA"/>
</dbReference>
<gene>
    <name evidence="2" type="ORF">SAMN05444920_120191</name>
</gene>
<accession>A0A1H6EUE0</accession>
<dbReference type="Proteomes" id="UP000236732">
    <property type="component" value="Unassembled WGS sequence"/>
</dbReference>
<feature type="binding site" evidence="1">
    <location>
        <position position="107"/>
    </location>
    <ligand>
        <name>Zn(2+)</name>
        <dbReference type="ChEBI" id="CHEBI:29105"/>
    </ligand>
</feature>
<reference evidence="2 3" key="1">
    <citation type="submission" date="2016-10" db="EMBL/GenBank/DDBJ databases">
        <authorList>
            <person name="de Groot N.N."/>
        </authorList>
    </citation>
    <scope>NUCLEOTIDE SEQUENCE [LARGE SCALE GENOMIC DNA]</scope>
    <source>
        <strain evidence="2 3">CGMCC 4.7037</strain>
    </source>
</reference>